<feature type="compositionally biased region" description="Basic residues" evidence="1">
    <location>
        <begin position="62"/>
        <end position="74"/>
    </location>
</feature>
<sequence>GVLHHWEYRICSRSTRSQPLSREQQNGATRKKLKTKTEQKEAVDHHNERAAAPAPPPDPLHRTYHKAARSRRRSLQFQGGDQPPGVPGPPPLPPRDRV</sequence>
<feature type="compositionally biased region" description="Pro residues" evidence="1">
    <location>
        <begin position="84"/>
        <end position="98"/>
    </location>
</feature>
<dbReference type="Gramene" id="AET2Gv20913100.37">
    <property type="protein sequence ID" value="AET2Gv20913100.37"/>
    <property type="gene ID" value="AET2Gv20913100"/>
</dbReference>
<keyword evidence="3" id="KW-1185">Reference proteome</keyword>
<reference evidence="2" key="5">
    <citation type="journal article" date="2021" name="G3 (Bethesda)">
        <title>Aegilops tauschii genome assembly Aet v5.0 features greater sequence contiguity and improved annotation.</title>
        <authorList>
            <person name="Wang L."/>
            <person name="Zhu T."/>
            <person name="Rodriguez J.C."/>
            <person name="Deal K.R."/>
            <person name="Dubcovsky J."/>
            <person name="McGuire P.E."/>
            <person name="Lux T."/>
            <person name="Spannagl M."/>
            <person name="Mayer K.F.X."/>
            <person name="Baldrich P."/>
            <person name="Meyers B.C."/>
            <person name="Huo N."/>
            <person name="Gu Y.Q."/>
            <person name="Zhou H."/>
            <person name="Devos K.M."/>
            <person name="Bennetzen J.L."/>
            <person name="Unver T."/>
            <person name="Budak H."/>
            <person name="Gulick P.J."/>
            <person name="Galiba G."/>
            <person name="Kalapos B."/>
            <person name="Nelson D.R."/>
            <person name="Li P."/>
            <person name="You F.M."/>
            <person name="Luo M.C."/>
            <person name="Dvorak J."/>
        </authorList>
    </citation>
    <scope>NUCLEOTIDE SEQUENCE [LARGE SCALE GENOMIC DNA]</scope>
    <source>
        <strain evidence="2">cv. AL8/78</strain>
    </source>
</reference>
<dbReference type="Proteomes" id="UP000015105">
    <property type="component" value="Chromosome 2D"/>
</dbReference>
<feature type="region of interest" description="Disordered" evidence="1">
    <location>
        <begin position="13"/>
        <end position="98"/>
    </location>
</feature>
<proteinExistence type="predicted"/>
<dbReference type="EnsemblPlants" id="AET2Gv20913100.37">
    <property type="protein sequence ID" value="AET2Gv20913100.37"/>
    <property type="gene ID" value="AET2Gv20913100"/>
</dbReference>
<dbReference type="AlphaFoldDB" id="A0A453CPJ1"/>
<protein>
    <submittedName>
        <fullName evidence="2">Uncharacterized protein</fullName>
    </submittedName>
</protein>
<reference evidence="2" key="4">
    <citation type="submission" date="2019-03" db="UniProtKB">
        <authorList>
            <consortium name="EnsemblPlants"/>
        </authorList>
    </citation>
    <scope>IDENTIFICATION</scope>
</reference>
<name>A0A453CPJ1_AEGTS</name>
<evidence type="ECO:0000256" key="1">
    <source>
        <dbReference type="SAM" id="MobiDB-lite"/>
    </source>
</evidence>
<feature type="compositionally biased region" description="Polar residues" evidence="1">
    <location>
        <begin position="13"/>
        <end position="28"/>
    </location>
</feature>
<organism evidence="2 3">
    <name type="scientific">Aegilops tauschii subsp. strangulata</name>
    <name type="common">Goatgrass</name>
    <dbReference type="NCBI Taxonomy" id="200361"/>
    <lineage>
        <taxon>Eukaryota</taxon>
        <taxon>Viridiplantae</taxon>
        <taxon>Streptophyta</taxon>
        <taxon>Embryophyta</taxon>
        <taxon>Tracheophyta</taxon>
        <taxon>Spermatophyta</taxon>
        <taxon>Magnoliopsida</taxon>
        <taxon>Liliopsida</taxon>
        <taxon>Poales</taxon>
        <taxon>Poaceae</taxon>
        <taxon>BOP clade</taxon>
        <taxon>Pooideae</taxon>
        <taxon>Triticodae</taxon>
        <taxon>Triticeae</taxon>
        <taxon>Triticinae</taxon>
        <taxon>Aegilops</taxon>
    </lineage>
</organism>
<reference evidence="3" key="2">
    <citation type="journal article" date="2017" name="Nat. Plants">
        <title>The Aegilops tauschii genome reveals multiple impacts of transposons.</title>
        <authorList>
            <person name="Zhao G."/>
            <person name="Zou C."/>
            <person name="Li K."/>
            <person name="Wang K."/>
            <person name="Li T."/>
            <person name="Gao L."/>
            <person name="Zhang X."/>
            <person name="Wang H."/>
            <person name="Yang Z."/>
            <person name="Liu X."/>
            <person name="Jiang W."/>
            <person name="Mao L."/>
            <person name="Kong X."/>
            <person name="Jiao Y."/>
            <person name="Jia J."/>
        </authorList>
    </citation>
    <scope>NUCLEOTIDE SEQUENCE [LARGE SCALE GENOMIC DNA]</scope>
    <source>
        <strain evidence="3">cv. AL8/78</strain>
    </source>
</reference>
<reference evidence="3" key="1">
    <citation type="journal article" date="2014" name="Science">
        <title>Ancient hybridizations among the ancestral genomes of bread wheat.</title>
        <authorList>
            <consortium name="International Wheat Genome Sequencing Consortium,"/>
            <person name="Marcussen T."/>
            <person name="Sandve S.R."/>
            <person name="Heier L."/>
            <person name="Spannagl M."/>
            <person name="Pfeifer M."/>
            <person name="Jakobsen K.S."/>
            <person name="Wulff B.B."/>
            <person name="Steuernagel B."/>
            <person name="Mayer K.F."/>
            <person name="Olsen O.A."/>
        </authorList>
    </citation>
    <scope>NUCLEOTIDE SEQUENCE [LARGE SCALE GENOMIC DNA]</scope>
    <source>
        <strain evidence="3">cv. AL8/78</strain>
    </source>
</reference>
<feature type="compositionally biased region" description="Basic and acidic residues" evidence="1">
    <location>
        <begin position="35"/>
        <end position="49"/>
    </location>
</feature>
<reference evidence="2" key="3">
    <citation type="journal article" date="2017" name="Nature">
        <title>Genome sequence of the progenitor of the wheat D genome Aegilops tauschii.</title>
        <authorList>
            <person name="Luo M.C."/>
            <person name="Gu Y.Q."/>
            <person name="Puiu D."/>
            <person name="Wang H."/>
            <person name="Twardziok S.O."/>
            <person name="Deal K.R."/>
            <person name="Huo N."/>
            <person name="Zhu T."/>
            <person name="Wang L."/>
            <person name="Wang Y."/>
            <person name="McGuire P.E."/>
            <person name="Liu S."/>
            <person name="Long H."/>
            <person name="Ramasamy R.K."/>
            <person name="Rodriguez J.C."/>
            <person name="Van S.L."/>
            <person name="Yuan L."/>
            <person name="Wang Z."/>
            <person name="Xia Z."/>
            <person name="Xiao L."/>
            <person name="Anderson O.D."/>
            <person name="Ouyang S."/>
            <person name="Liang Y."/>
            <person name="Zimin A.V."/>
            <person name="Pertea G."/>
            <person name="Qi P."/>
            <person name="Bennetzen J.L."/>
            <person name="Dai X."/>
            <person name="Dawson M.W."/>
            <person name="Muller H.G."/>
            <person name="Kugler K."/>
            <person name="Rivarola-Duarte L."/>
            <person name="Spannagl M."/>
            <person name="Mayer K.F.X."/>
            <person name="Lu F.H."/>
            <person name="Bevan M.W."/>
            <person name="Leroy P."/>
            <person name="Li P."/>
            <person name="You F.M."/>
            <person name="Sun Q."/>
            <person name="Liu Z."/>
            <person name="Lyons E."/>
            <person name="Wicker T."/>
            <person name="Salzberg S.L."/>
            <person name="Devos K.M."/>
            <person name="Dvorak J."/>
        </authorList>
    </citation>
    <scope>NUCLEOTIDE SEQUENCE [LARGE SCALE GENOMIC DNA]</scope>
    <source>
        <strain evidence="2">cv. AL8/78</strain>
    </source>
</reference>
<accession>A0A453CPJ1</accession>
<evidence type="ECO:0000313" key="3">
    <source>
        <dbReference type="Proteomes" id="UP000015105"/>
    </source>
</evidence>
<evidence type="ECO:0000313" key="2">
    <source>
        <dbReference type="EnsemblPlants" id="AET2Gv20913100.37"/>
    </source>
</evidence>